<evidence type="ECO:0000256" key="4">
    <source>
        <dbReference type="ARBA" id="ARBA00022692"/>
    </source>
</evidence>
<feature type="region of interest" description="Disordered" evidence="7">
    <location>
        <begin position="236"/>
        <end position="266"/>
    </location>
</feature>
<name>A0A507CC91_9FUNG</name>
<dbReference type="GO" id="GO:0015149">
    <property type="term" value="F:hexose transmembrane transporter activity"/>
    <property type="evidence" value="ECO:0007669"/>
    <property type="project" value="TreeGrafter"/>
</dbReference>
<feature type="transmembrane region" description="Helical" evidence="8">
    <location>
        <begin position="421"/>
        <end position="445"/>
    </location>
</feature>
<dbReference type="Proteomes" id="UP000317494">
    <property type="component" value="Unassembled WGS sequence"/>
</dbReference>
<feature type="transmembrane region" description="Helical" evidence="8">
    <location>
        <begin position="451"/>
        <end position="476"/>
    </location>
</feature>
<dbReference type="Gene3D" id="1.20.1250.20">
    <property type="entry name" value="MFS general substrate transporter like domains"/>
    <property type="match status" value="1"/>
</dbReference>
<protein>
    <recommendedName>
        <fullName evidence="10">Major facilitator superfamily (MFS) profile domain-containing protein</fullName>
    </recommendedName>
</protein>
<dbReference type="SUPFAM" id="SSF103473">
    <property type="entry name" value="MFS general substrate transporter"/>
    <property type="match status" value="1"/>
</dbReference>
<accession>A0A507CC91</accession>
<dbReference type="STRING" id="286115.A0A507CC91"/>
<evidence type="ECO:0000256" key="2">
    <source>
        <dbReference type="ARBA" id="ARBA00010992"/>
    </source>
</evidence>
<comment type="similarity">
    <text evidence="2">Belongs to the major facilitator superfamily. Sugar transporter (TC 2.A.1.1) family.</text>
</comment>
<reference evidence="11 12" key="1">
    <citation type="journal article" date="2019" name="Sci. Rep.">
        <title>Comparative genomics of chytrid fungi reveal insights into the obligate biotrophic and pathogenic lifestyle of Synchytrium endobioticum.</title>
        <authorList>
            <person name="van de Vossenberg B.T.L.H."/>
            <person name="Warris S."/>
            <person name="Nguyen H.D.T."/>
            <person name="van Gent-Pelzer M.P.E."/>
            <person name="Joly D.L."/>
            <person name="van de Geest H.C."/>
            <person name="Bonants P.J.M."/>
            <person name="Smith D.S."/>
            <person name="Levesque C.A."/>
            <person name="van der Lee T.A.J."/>
        </authorList>
    </citation>
    <scope>NUCLEOTIDE SEQUENCE [LARGE SCALE GENOMIC DNA]</scope>
    <source>
        <strain evidence="11 12">MB42</strain>
    </source>
</reference>
<keyword evidence="5 8" id="KW-1133">Transmembrane helix</keyword>
<keyword evidence="4 8" id="KW-0812">Transmembrane</keyword>
<dbReference type="PROSITE" id="PS00216">
    <property type="entry name" value="SUGAR_TRANSPORT_1"/>
    <property type="match status" value="1"/>
</dbReference>
<evidence type="ECO:0000256" key="7">
    <source>
        <dbReference type="SAM" id="MobiDB-lite"/>
    </source>
</evidence>
<feature type="chain" id="PRO_5021374120" description="Major facilitator superfamily (MFS) profile domain-containing protein" evidence="9">
    <location>
        <begin position="24"/>
        <end position="499"/>
    </location>
</feature>
<dbReference type="PROSITE" id="PS00217">
    <property type="entry name" value="SUGAR_TRANSPORT_2"/>
    <property type="match status" value="1"/>
</dbReference>
<dbReference type="InterPro" id="IPR005828">
    <property type="entry name" value="MFS_sugar_transport-like"/>
</dbReference>
<evidence type="ECO:0000313" key="11">
    <source>
        <dbReference type="EMBL" id="TPX35163.1"/>
    </source>
</evidence>
<evidence type="ECO:0000259" key="10">
    <source>
        <dbReference type="PROSITE" id="PS50850"/>
    </source>
</evidence>
<dbReference type="Pfam" id="PF00083">
    <property type="entry name" value="Sugar_tr"/>
    <property type="match status" value="2"/>
</dbReference>
<dbReference type="PANTHER" id="PTHR23503:SF8">
    <property type="entry name" value="FACILITATED GLUCOSE TRANSPORTER PROTEIN 1"/>
    <property type="match status" value="1"/>
</dbReference>
<organism evidence="11 12">
    <name type="scientific">Synchytrium endobioticum</name>
    <dbReference type="NCBI Taxonomy" id="286115"/>
    <lineage>
        <taxon>Eukaryota</taxon>
        <taxon>Fungi</taxon>
        <taxon>Fungi incertae sedis</taxon>
        <taxon>Chytridiomycota</taxon>
        <taxon>Chytridiomycota incertae sedis</taxon>
        <taxon>Chytridiomycetes</taxon>
        <taxon>Synchytriales</taxon>
        <taxon>Synchytriaceae</taxon>
        <taxon>Synchytrium</taxon>
    </lineage>
</organism>
<dbReference type="InterPro" id="IPR036259">
    <property type="entry name" value="MFS_trans_sf"/>
</dbReference>
<dbReference type="GO" id="GO:0016020">
    <property type="term" value="C:membrane"/>
    <property type="evidence" value="ECO:0007669"/>
    <property type="project" value="UniProtKB-SubCell"/>
</dbReference>
<feature type="signal peptide" evidence="9">
    <location>
        <begin position="1"/>
        <end position="23"/>
    </location>
</feature>
<feature type="transmembrane region" description="Helical" evidence="8">
    <location>
        <begin position="90"/>
        <end position="110"/>
    </location>
</feature>
<keyword evidence="6 8" id="KW-0472">Membrane</keyword>
<dbReference type="PRINTS" id="PR00171">
    <property type="entry name" value="SUGRTRNSPORT"/>
</dbReference>
<dbReference type="InterPro" id="IPR005829">
    <property type="entry name" value="Sugar_transporter_CS"/>
</dbReference>
<evidence type="ECO:0000256" key="1">
    <source>
        <dbReference type="ARBA" id="ARBA00004141"/>
    </source>
</evidence>
<keyword evidence="9" id="KW-0732">Signal</keyword>
<dbReference type="InterPro" id="IPR020846">
    <property type="entry name" value="MFS_dom"/>
</dbReference>
<feature type="transmembrane region" description="Helical" evidence="8">
    <location>
        <begin position="388"/>
        <end position="409"/>
    </location>
</feature>
<proteinExistence type="inferred from homology"/>
<feature type="transmembrane region" description="Helical" evidence="8">
    <location>
        <begin position="59"/>
        <end position="83"/>
    </location>
</feature>
<feature type="transmembrane region" description="Helical" evidence="8">
    <location>
        <begin position="333"/>
        <end position="355"/>
    </location>
</feature>
<feature type="transmembrane region" description="Helical" evidence="8">
    <location>
        <begin position="362"/>
        <end position="382"/>
    </location>
</feature>
<dbReference type="VEuPathDB" id="FungiDB:SeMB42_g07224"/>
<feature type="compositionally biased region" description="Acidic residues" evidence="7">
    <location>
        <begin position="255"/>
        <end position="266"/>
    </location>
</feature>
<evidence type="ECO:0000256" key="6">
    <source>
        <dbReference type="ARBA" id="ARBA00023136"/>
    </source>
</evidence>
<evidence type="ECO:0000313" key="12">
    <source>
        <dbReference type="Proteomes" id="UP000317494"/>
    </source>
</evidence>
<dbReference type="PANTHER" id="PTHR23503">
    <property type="entry name" value="SOLUTE CARRIER FAMILY 2"/>
    <property type="match status" value="1"/>
</dbReference>
<feature type="domain" description="Major facilitator superfamily (MFS) profile" evidence="10">
    <location>
        <begin position="11"/>
        <end position="479"/>
    </location>
</feature>
<gene>
    <name evidence="11" type="ORF">SeMB42_g07224</name>
</gene>
<comment type="subcellular location">
    <subcellularLocation>
        <location evidence="1">Membrane</location>
        <topology evidence="1">Multi-pass membrane protein</topology>
    </subcellularLocation>
</comment>
<evidence type="ECO:0000256" key="8">
    <source>
        <dbReference type="SAM" id="Phobius"/>
    </source>
</evidence>
<evidence type="ECO:0000256" key="9">
    <source>
        <dbReference type="SAM" id="SignalP"/>
    </source>
</evidence>
<dbReference type="AlphaFoldDB" id="A0A507CC91"/>
<dbReference type="EMBL" id="QEAN01000481">
    <property type="protein sequence ID" value="TPX35163.1"/>
    <property type="molecule type" value="Genomic_DNA"/>
</dbReference>
<dbReference type="PROSITE" id="PS50850">
    <property type="entry name" value="MFS"/>
    <property type="match status" value="1"/>
</dbReference>
<evidence type="ECO:0000256" key="3">
    <source>
        <dbReference type="ARBA" id="ARBA00022448"/>
    </source>
</evidence>
<evidence type="ECO:0000256" key="5">
    <source>
        <dbReference type="ARBA" id="ARBA00022989"/>
    </source>
</evidence>
<comment type="caution">
    <text evidence="11">The sequence shown here is derived from an EMBL/GenBank/DDBJ whole genome shotgun (WGS) entry which is preliminary data.</text>
</comment>
<dbReference type="InterPro" id="IPR045263">
    <property type="entry name" value="GLUT"/>
</dbReference>
<sequence>MSTATVYLIFCVGVACLSTFSFGFHSGAINQPRDAITVCTTPNNPDLYLKDCIDMDDWSWGIFVSIFLLGGIVGGLSGGYIGAKLGRRRALLYNNIVYIPGTLCMVFGNTLVELSFGRFLVGVGAGTASAVVQLYVNEISPVALRGSLGTCNQLSIVLGIAASQLIGMGMSEPGLWRGLFACGLFAPVVQSAMFPFCVETPKWLLSQGLGLDAKQALNRLRGMDGVDEELTDILNVPGEDTEGAPGQESSILSEDHDDGNDADNEDNIAEPQRAIHTHPTQPMTVLSLLTTGRIRKPLLTAIGCQIAQQFSGVNGAIYYSTTIFQQSYEAQTSLILTMIMSLVNIAMTVVSLFLIERAGRKTLLIASQGGMAFCAVALVAVFNGGGGAFFVVVLLMAFVGSFAVGLGPIPWMILPELIPSYAVAPAASVCTAINWTCSFVVALVLPRAISLAGYNIFVLFGVLLVLFAAFTAVMLVETKGRKPEAILACYQRRRRYCAL</sequence>
<keyword evidence="3" id="KW-0813">Transport</keyword>
<dbReference type="InterPro" id="IPR003663">
    <property type="entry name" value="Sugar/inositol_transpt"/>
</dbReference>
<keyword evidence="12" id="KW-1185">Reference proteome</keyword>